<protein>
    <submittedName>
        <fullName evidence="2">Uncharacterized protein</fullName>
    </submittedName>
</protein>
<dbReference type="STRING" id="1415166.NONO_c12330"/>
<reference evidence="2 3" key="1">
    <citation type="journal article" date="2014" name="Appl. Environ. Microbiol.">
        <title>Insights into the Microbial Degradation of Rubber and Gutta-Percha by Analysis of the Complete Genome of Nocardia nova SH22a.</title>
        <authorList>
            <person name="Luo Q."/>
            <person name="Hiessl S."/>
            <person name="Poehlein A."/>
            <person name="Daniel R."/>
            <person name="Steinbuchel A."/>
        </authorList>
    </citation>
    <scope>NUCLEOTIDE SEQUENCE [LARGE SCALE GENOMIC DNA]</scope>
    <source>
        <strain evidence="2">SH22a</strain>
    </source>
</reference>
<dbReference type="PATRIC" id="fig|1415166.3.peg.1253"/>
<organism evidence="2 3">
    <name type="scientific">Nocardia nova SH22a</name>
    <dbReference type="NCBI Taxonomy" id="1415166"/>
    <lineage>
        <taxon>Bacteria</taxon>
        <taxon>Bacillati</taxon>
        <taxon>Actinomycetota</taxon>
        <taxon>Actinomycetes</taxon>
        <taxon>Mycobacteriales</taxon>
        <taxon>Nocardiaceae</taxon>
        <taxon>Nocardia</taxon>
    </lineage>
</organism>
<dbReference type="AlphaFoldDB" id="W5T9N0"/>
<dbReference type="EMBL" id="CP006850">
    <property type="protein sequence ID" value="AHH16040.1"/>
    <property type="molecule type" value="Genomic_DNA"/>
</dbReference>
<accession>W5T9N0</accession>
<gene>
    <name evidence="2" type="ORF">NONO_c12330</name>
</gene>
<evidence type="ECO:0000313" key="3">
    <source>
        <dbReference type="Proteomes" id="UP000019150"/>
    </source>
</evidence>
<keyword evidence="3" id="KW-1185">Reference proteome</keyword>
<dbReference type="RefSeq" id="WP_025347560.1">
    <property type="nucleotide sequence ID" value="NZ_CP006850.1"/>
</dbReference>
<proteinExistence type="predicted"/>
<name>W5T9N0_9NOCA</name>
<sequence>MTDERITAAVERVARAQQDLQDATDALLAAVADETGVDIATLEQVDLTGREAAAIARKTRGAQPWRPPGSNGPSGPWRDPRTLPE</sequence>
<dbReference type="HOGENOM" id="CLU_2509353_0_0_11"/>
<evidence type="ECO:0000256" key="1">
    <source>
        <dbReference type="SAM" id="MobiDB-lite"/>
    </source>
</evidence>
<feature type="region of interest" description="Disordered" evidence="1">
    <location>
        <begin position="53"/>
        <end position="85"/>
    </location>
</feature>
<evidence type="ECO:0000313" key="2">
    <source>
        <dbReference type="EMBL" id="AHH16040.1"/>
    </source>
</evidence>
<dbReference type="KEGG" id="nno:NONO_c12330"/>
<dbReference type="Proteomes" id="UP000019150">
    <property type="component" value="Chromosome"/>
</dbReference>